<gene>
    <name evidence="2" type="ORF">Satyrvirus21_19</name>
</gene>
<organism evidence="2">
    <name type="scientific">Satyrvirus sp</name>
    <dbReference type="NCBI Taxonomy" id="2487771"/>
    <lineage>
        <taxon>Viruses</taxon>
        <taxon>Varidnaviria</taxon>
        <taxon>Bamfordvirae</taxon>
        <taxon>Nucleocytoviricota</taxon>
        <taxon>Megaviricetes</taxon>
        <taxon>Imitervirales</taxon>
        <taxon>Mimiviridae</taxon>
        <taxon>Megamimivirinae</taxon>
    </lineage>
</organism>
<accession>A0A3G5AE88</accession>
<protein>
    <submittedName>
        <fullName evidence="2">Uncharacterized protein</fullName>
    </submittedName>
</protein>
<keyword evidence="1" id="KW-0812">Transmembrane</keyword>
<name>A0A3G5AE88_9VIRU</name>
<evidence type="ECO:0000313" key="2">
    <source>
        <dbReference type="EMBL" id="AYV85535.1"/>
    </source>
</evidence>
<keyword evidence="1" id="KW-1133">Transmembrane helix</keyword>
<dbReference type="EMBL" id="MK072457">
    <property type="protein sequence ID" value="AYV85535.1"/>
    <property type="molecule type" value="Genomic_DNA"/>
</dbReference>
<keyword evidence="1" id="KW-0472">Membrane</keyword>
<sequence length="70" mass="7667">MKTATIILVIVAIIVMICGSLIDINDRRIIGNRFVLSKEHLWFAGIFILILAILIEVSDGELGTKTAKTA</sequence>
<feature type="transmembrane region" description="Helical" evidence="1">
    <location>
        <begin position="6"/>
        <end position="24"/>
    </location>
</feature>
<evidence type="ECO:0000256" key="1">
    <source>
        <dbReference type="SAM" id="Phobius"/>
    </source>
</evidence>
<proteinExistence type="predicted"/>
<feature type="transmembrane region" description="Helical" evidence="1">
    <location>
        <begin position="36"/>
        <end position="55"/>
    </location>
</feature>
<reference evidence="2" key="1">
    <citation type="submission" date="2018-10" db="EMBL/GenBank/DDBJ databases">
        <title>Hidden diversity of soil giant viruses.</title>
        <authorList>
            <person name="Schulz F."/>
            <person name="Alteio L."/>
            <person name="Goudeau D."/>
            <person name="Ryan E.M."/>
            <person name="Malmstrom R.R."/>
            <person name="Blanchard J."/>
            <person name="Woyke T."/>
        </authorList>
    </citation>
    <scope>NUCLEOTIDE SEQUENCE</scope>
    <source>
        <strain evidence="2">SAV1</strain>
    </source>
</reference>